<protein>
    <submittedName>
        <fullName evidence="1">Oidioi.mRNA.OKI2018_I69.XSR.g15728.t1.cds</fullName>
    </submittedName>
</protein>
<name>A0ABN7SDR7_OIKDI</name>
<reference evidence="1 2" key="1">
    <citation type="submission" date="2021-04" db="EMBL/GenBank/DDBJ databases">
        <authorList>
            <person name="Bliznina A."/>
        </authorList>
    </citation>
    <scope>NUCLEOTIDE SEQUENCE [LARGE SCALE GENOMIC DNA]</scope>
</reference>
<dbReference type="Proteomes" id="UP001158576">
    <property type="component" value="Chromosome XSR"/>
</dbReference>
<gene>
    <name evidence="1" type="ORF">OKIOD_LOCUS7286</name>
</gene>
<evidence type="ECO:0000313" key="1">
    <source>
        <dbReference type="EMBL" id="CAG5098502.1"/>
    </source>
</evidence>
<organism evidence="1 2">
    <name type="scientific">Oikopleura dioica</name>
    <name type="common">Tunicate</name>
    <dbReference type="NCBI Taxonomy" id="34765"/>
    <lineage>
        <taxon>Eukaryota</taxon>
        <taxon>Metazoa</taxon>
        <taxon>Chordata</taxon>
        <taxon>Tunicata</taxon>
        <taxon>Appendicularia</taxon>
        <taxon>Copelata</taxon>
        <taxon>Oikopleuridae</taxon>
        <taxon>Oikopleura</taxon>
    </lineage>
</organism>
<proteinExistence type="predicted"/>
<evidence type="ECO:0000313" key="2">
    <source>
        <dbReference type="Proteomes" id="UP001158576"/>
    </source>
</evidence>
<dbReference type="EMBL" id="OU015569">
    <property type="protein sequence ID" value="CAG5098502.1"/>
    <property type="molecule type" value="Genomic_DNA"/>
</dbReference>
<keyword evidence="2" id="KW-1185">Reference proteome</keyword>
<accession>A0ABN7SDR7</accession>
<sequence length="153" mass="17292">MLLKQVVSLKAKTNGHFCELRLFNGKENDQKLLIARENALDLSASVSVLRRGSIFIFSEGEEETTIEIVDRNLGKVNRFETLIRHSTDYASDHDDSDTEAYLSDTCSEISNFSFTSNVTTASQRRRGTNRNRAPTQRPLSMVAEHNLTDYGVF</sequence>